<dbReference type="Proteomes" id="UP001231649">
    <property type="component" value="Chromosome 6"/>
</dbReference>
<organism evidence="1 2">
    <name type="scientific">Mythimna loreyi</name>
    <dbReference type="NCBI Taxonomy" id="667449"/>
    <lineage>
        <taxon>Eukaryota</taxon>
        <taxon>Metazoa</taxon>
        <taxon>Ecdysozoa</taxon>
        <taxon>Arthropoda</taxon>
        <taxon>Hexapoda</taxon>
        <taxon>Insecta</taxon>
        <taxon>Pterygota</taxon>
        <taxon>Neoptera</taxon>
        <taxon>Endopterygota</taxon>
        <taxon>Lepidoptera</taxon>
        <taxon>Glossata</taxon>
        <taxon>Ditrysia</taxon>
        <taxon>Noctuoidea</taxon>
        <taxon>Noctuidae</taxon>
        <taxon>Noctuinae</taxon>
        <taxon>Hadenini</taxon>
        <taxon>Mythimna</taxon>
    </lineage>
</organism>
<name>A0ACC2R349_9NEOP</name>
<dbReference type="EMBL" id="CM056782">
    <property type="protein sequence ID" value="KAJ8731946.1"/>
    <property type="molecule type" value="Genomic_DNA"/>
</dbReference>
<gene>
    <name evidence="1" type="ORF">PYW08_014676</name>
</gene>
<protein>
    <submittedName>
        <fullName evidence="1">Uncharacterized protein</fullName>
    </submittedName>
</protein>
<evidence type="ECO:0000313" key="2">
    <source>
        <dbReference type="Proteomes" id="UP001231649"/>
    </source>
</evidence>
<keyword evidence="2" id="KW-1185">Reference proteome</keyword>
<proteinExistence type="predicted"/>
<evidence type="ECO:0000313" key="1">
    <source>
        <dbReference type="EMBL" id="KAJ8731946.1"/>
    </source>
</evidence>
<comment type="caution">
    <text evidence="1">The sequence shown here is derived from an EMBL/GenBank/DDBJ whole genome shotgun (WGS) entry which is preliminary data.</text>
</comment>
<accession>A0ACC2R349</accession>
<reference evidence="1" key="1">
    <citation type="submission" date="2023-03" db="EMBL/GenBank/DDBJ databases">
        <title>Chromosome-level genomes of two armyworms, Mythimna separata and Mythimna loreyi, provide insights into the biosynthesis and reception of sex pheromones.</title>
        <authorList>
            <person name="Zhao H."/>
        </authorList>
    </citation>
    <scope>NUCLEOTIDE SEQUENCE</scope>
    <source>
        <strain evidence="1">BeijingLab</strain>
    </source>
</reference>
<sequence>MKYQTCLLLRRFLSKSFEVPVLCNPIVIQNRHPKISPVCSIFARNYSVSSNDLPKSATLLQQDQDTTVVLLGTVHFSKQSVEDVSQIVKVLQPNAILVELCRQRVSLLELDDKKFLEDAKKFDAKKLKDAVKGQNFVSGMLHAMLLKTYADIAKELGVAPGGEFRRAYHEMKKIPGCKLFLGDRPIQITIARAFQSLSVYELGQVLYHLTSTNPKPLNKEQLEKYKDRDFVQAQFEEITKDVPAFKKIFHVFVDERDKCLAYSLQECVRSVQTPRVLAVVGMGHVDGIVKYYGKMKQEDIVPLLLIPPKPLHRTILKKGLKLTFYFLIFSFFYRLLFGR</sequence>